<dbReference type="PANTHER" id="PTHR42852">
    <property type="entry name" value="THIOL:DISULFIDE INTERCHANGE PROTEIN DSBE"/>
    <property type="match status" value="1"/>
</dbReference>
<reference evidence="3 4" key="1">
    <citation type="submission" date="2016-10" db="EMBL/GenBank/DDBJ databases">
        <authorList>
            <person name="de Groot N.N."/>
        </authorList>
    </citation>
    <scope>NUCLEOTIDE SEQUENCE [LARGE SCALE GENOMIC DNA]</scope>
    <source>
        <strain evidence="3 4">CGMCC 1.6114</strain>
    </source>
</reference>
<name>A0A1I6VL68_9FLAO</name>
<dbReference type="OrthoDB" id="9815205at2"/>
<gene>
    <name evidence="3" type="ORF">SAMN04487906_3204</name>
</gene>
<protein>
    <submittedName>
        <fullName evidence="3">Peroxiredoxin</fullName>
    </submittedName>
</protein>
<dbReference type="InterPro" id="IPR000866">
    <property type="entry name" value="AhpC/TSA"/>
</dbReference>
<dbReference type="PANTHER" id="PTHR42852:SF13">
    <property type="entry name" value="PROTEIN DIPZ"/>
    <property type="match status" value="1"/>
</dbReference>
<feature type="domain" description="Thioredoxin" evidence="2">
    <location>
        <begin position="125"/>
        <end position="263"/>
    </location>
</feature>
<dbReference type="RefSeq" id="WP_139226739.1">
    <property type="nucleotide sequence ID" value="NZ_FPAG01000010.1"/>
</dbReference>
<sequence>MKTHLFTLIMILLAIGVMTRSTYAQNGSKTPPKFEFLKGLRKAQEGEMNKNQQITLDGESIPVYDNTGKRLKGFSLMKAFTSGDFAPDFYIDNDKEIKAILMREATDEEKAQMKIANSDALKSNKKLNEPAPNFEATDLKNNELYLKKLKGKVIVLNFWFKNCKPCAMEIPDLNKLVEKYQGKEVVFIAFALDKPGDLESFLKETPFKYQIVAGARSIADEYNVHSFPTHIIINQDSKIIYKATGLTTNTVENLDHVIEEELKS</sequence>
<dbReference type="Pfam" id="PF00578">
    <property type="entry name" value="AhpC-TSA"/>
    <property type="match status" value="1"/>
</dbReference>
<feature type="signal peptide" evidence="1">
    <location>
        <begin position="1"/>
        <end position="24"/>
    </location>
</feature>
<accession>A0A1I6VL68</accession>
<dbReference type="InterPro" id="IPR050553">
    <property type="entry name" value="Thioredoxin_ResA/DsbE_sf"/>
</dbReference>
<dbReference type="CDD" id="cd02966">
    <property type="entry name" value="TlpA_like_family"/>
    <property type="match status" value="1"/>
</dbReference>
<dbReference type="InterPro" id="IPR036249">
    <property type="entry name" value="Thioredoxin-like_sf"/>
</dbReference>
<dbReference type="GO" id="GO:0016209">
    <property type="term" value="F:antioxidant activity"/>
    <property type="evidence" value="ECO:0007669"/>
    <property type="project" value="InterPro"/>
</dbReference>
<evidence type="ECO:0000313" key="3">
    <source>
        <dbReference type="EMBL" id="SFT14446.1"/>
    </source>
</evidence>
<organism evidence="3 4">
    <name type="scientific">Zhouia amylolytica</name>
    <dbReference type="NCBI Taxonomy" id="376730"/>
    <lineage>
        <taxon>Bacteria</taxon>
        <taxon>Pseudomonadati</taxon>
        <taxon>Bacteroidota</taxon>
        <taxon>Flavobacteriia</taxon>
        <taxon>Flavobacteriales</taxon>
        <taxon>Flavobacteriaceae</taxon>
        <taxon>Zhouia</taxon>
    </lineage>
</organism>
<dbReference type="GO" id="GO:0016491">
    <property type="term" value="F:oxidoreductase activity"/>
    <property type="evidence" value="ECO:0007669"/>
    <property type="project" value="InterPro"/>
</dbReference>
<dbReference type="EMBL" id="FPAG01000010">
    <property type="protein sequence ID" value="SFT14446.1"/>
    <property type="molecule type" value="Genomic_DNA"/>
</dbReference>
<dbReference type="SUPFAM" id="SSF52833">
    <property type="entry name" value="Thioredoxin-like"/>
    <property type="match status" value="1"/>
</dbReference>
<evidence type="ECO:0000313" key="4">
    <source>
        <dbReference type="Proteomes" id="UP000183209"/>
    </source>
</evidence>
<dbReference type="Gene3D" id="3.40.30.10">
    <property type="entry name" value="Glutaredoxin"/>
    <property type="match status" value="1"/>
</dbReference>
<proteinExistence type="predicted"/>
<keyword evidence="1" id="KW-0732">Signal</keyword>
<dbReference type="Proteomes" id="UP000183209">
    <property type="component" value="Unassembled WGS sequence"/>
</dbReference>
<dbReference type="AlphaFoldDB" id="A0A1I6VL68"/>
<dbReference type="InterPro" id="IPR013766">
    <property type="entry name" value="Thioredoxin_domain"/>
</dbReference>
<feature type="chain" id="PRO_5010246090" evidence="1">
    <location>
        <begin position="25"/>
        <end position="264"/>
    </location>
</feature>
<evidence type="ECO:0000259" key="2">
    <source>
        <dbReference type="PROSITE" id="PS51352"/>
    </source>
</evidence>
<evidence type="ECO:0000256" key="1">
    <source>
        <dbReference type="SAM" id="SignalP"/>
    </source>
</evidence>
<dbReference type="PROSITE" id="PS51352">
    <property type="entry name" value="THIOREDOXIN_2"/>
    <property type="match status" value="1"/>
</dbReference>